<evidence type="ECO:0000313" key="3">
    <source>
        <dbReference type="EMBL" id="MFC0211175.1"/>
    </source>
</evidence>
<dbReference type="InterPro" id="IPR011152">
    <property type="entry name" value="Pesterase_MJ0912"/>
</dbReference>
<proteinExistence type="inferred from homology"/>
<keyword evidence="4" id="KW-1185">Reference proteome</keyword>
<dbReference type="SUPFAM" id="SSF56300">
    <property type="entry name" value="Metallo-dependent phosphatases"/>
    <property type="match status" value="1"/>
</dbReference>
<dbReference type="RefSeq" id="WP_377468091.1">
    <property type="nucleotide sequence ID" value="NZ_JBHLWN010000012.1"/>
</dbReference>
<sequence length="247" mass="27564">MHRIAVISDIHGNMTAASAVLDDIGTRGIEDIICLGDLVGKGPHSPEAVDLMREKCRLIVRGNWDDFISNPTEDPTLRWHQMRLGEERLRYLKMLPLSVDLRLSGRLIRLYHASAKSIYHRVQPWEPIEERMAMFANTELTGTADDQAAEPDVVGYGDVHNAFVQHLNGRVLFNTGSVGNPLDVTQAAYAILEGDRASTGLKPFSIQLVRVPYDIEQAVRDAEELGMPSLDAYAKELRTAKYRGLKS</sequence>
<dbReference type="InterPro" id="IPR050126">
    <property type="entry name" value="Ap4A_hydrolase"/>
</dbReference>
<accession>A0ABV6DEW6</accession>
<evidence type="ECO:0000259" key="2">
    <source>
        <dbReference type="Pfam" id="PF12850"/>
    </source>
</evidence>
<evidence type="ECO:0000256" key="1">
    <source>
        <dbReference type="ARBA" id="ARBA00008950"/>
    </source>
</evidence>
<name>A0ABV6DEW6_9BACL</name>
<dbReference type="EMBL" id="JBHLWN010000012">
    <property type="protein sequence ID" value="MFC0211175.1"/>
    <property type="molecule type" value="Genomic_DNA"/>
</dbReference>
<dbReference type="CDD" id="cd00838">
    <property type="entry name" value="MPP_superfamily"/>
    <property type="match status" value="1"/>
</dbReference>
<dbReference type="PANTHER" id="PTHR42850">
    <property type="entry name" value="METALLOPHOSPHOESTERASE"/>
    <property type="match status" value="1"/>
</dbReference>
<dbReference type="Gene3D" id="3.60.21.10">
    <property type="match status" value="1"/>
</dbReference>
<reference evidence="3 4" key="1">
    <citation type="submission" date="2024-09" db="EMBL/GenBank/DDBJ databases">
        <authorList>
            <person name="Sun Q."/>
            <person name="Mori K."/>
        </authorList>
    </citation>
    <scope>NUCLEOTIDE SEQUENCE [LARGE SCALE GENOMIC DNA]</scope>
    <source>
        <strain evidence="3 4">CCM 7759</strain>
    </source>
</reference>
<comment type="similarity">
    <text evidence="1">Belongs to the metallophosphoesterase superfamily. YfcE family.</text>
</comment>
<gene>
    <name evidence="3" type="ORF">ACFFK0_01720</name>
</gene>
<dbReference type="PANTHER" id="PTHR42850:SF2">
    <property type="entry name" value="BLL5683 PROTEIN"/>
    <property type="match status" value="1"/>
</dbReference>
<dbReference type="PIRSF" id="PIRSF000883">
    <property type="entry name" value="Pesterase_MJ0912"/>
    <property type="match status" value="1"/>
</dbReference>
<dbReference type="Proteomes" id="UP001589776">
    <property type="component" value="Unassembled WGS sequence"/>
</dbReference>
<protein>
    <submittedName>
        <fullName evidence="3">Metallophosphoesterase family protein</fullName>
    </submittedName>
</protein>
<dbReference type="InterPro" id="IPR024654">
    <property type="entry name" value="Calcineurin-like_PHP_lpxH"/>
</dbReference>
<comment type="caution">
    <text evidence="3">The sequence shown here is derived from an EMBL/GenBank/DDBJ whole genome shotgun (WGS) entry which is preliminary data.</text>
</comment>
<evidence type="ECO:0000313" key="4">
    <source>
        <dbReference type="Proteomes" id="UP001589776"/>
    </source>
</evidence>
<feature type="domain" description="Calcineurin-like phosphoesterase" evidence="2">
    <location>
        <begin position="3"/>
        <end position="193"/>
    </location>
</feature>
<organism evidence="3 4">
    <name type="scientific">Paenibacillus chartarius</name>
    <dbReference type="NCBI Taxonomy" id="747481"/>
    <lineage>
        <taxon>Bacteria</taxon>
        <taxon>Bacillati</taxon>
        <taxon>Bacillota</taxon>
        <taxon>Bacilli</taxon>
        <taxon>Bacillales</taxon>
        <taxon>Paenibacillaceae</taxon>
        <taxon>Paenibacillus</taxon>
    </lineage>
</organism>
<dbReference type="InterPro" id="IPR029052">
    <property type="entry name" value="Metallo-depent_PP-like"/>
</dbReference>
<dbReference type="Pfam" id="PF12850">
    <property type="entry name" value="Metallophos_2"/>
    <property type="match status" value="1"/>
</dbReference>